<dbReference type="Proteomes" id="UP001642484">
    <property type="component" value="Unassembled WGS sequence"/>
</dbReference>
<feature type="compositionally biased region" description="Polar residues" evidence="1">
    <location>
        <begin position="215"/>
        <end position="233"/>
    </location>
</feature>
<dbReference type="InterPro" id="IPR036397">
    <property type="entry name" value="RNaseH_sf"/>
</dbReference>
<dbReference type="InterPro" id="IPR001584">
    <property type="entry name" value="Integrase_cat-core"/>
</dbReference>
<dbReference type="PROSITE" id="PS50994">
    <property type="entry name" value="INTEGRASE"/>
    <property type="match status" value="1"/>
</dbReference>
<dbReference type="EMBL" id="CAXAMN010010380">
    <property type="protein sequence ID" value="CAK9031597.1"/>
    <property type="molecule type" value="Genomic_DNA"/>
</dbReference>
<dbReference type="SUPFAM" id="SSF53098">
    <property type="entry name" value="Ribonuclease H-like"/>
    <property type="match status" value="1"/>
</dbReference>
<accession>A0ABP0L011</accession>
<reference evidence="3 4" key="1">
    <citation type="submission" date="2024-02" db="EMBL/GenBank/DDBJ databases">
        <authorList>
            <person name="Chen Y."/>
            <person name="Shah S."/>
            <person name="Dougan E. K."/>
            <person name="Thang M."/>
            <person name="Chan C."/>
        </authorList>
    </citation>
    <scope>NUCLEOTIDE SEQUENCE [LARGE SCALE GENOMIC DNA]</scope>
</reference>
<evidence type="ECO:0000313" key="3">
    <source>
        <dbReference type="EMBL" id="CAK9031597.1"/>
    </source>
</evidence>
<feature type="region of interest" description="Disordered" evidence="1">
    <location>
        <begin position="439"/>
        <end position="463"/>
    </location>
</feature>
<dbReference type="InterPro" id="IPR012337">
    <property type="entry name" value="RNaseH-like_sf"/>
</dbReference>
<feature type="region of interest" description="Disordered" evidence="1">
    <location>
        <begin position="131"/>
        <end position="244"/>
    </location>
</feature>
<feature type="region of interest" description="Disordered" evidence="1">
    <location>
        <begin position="365"/>
        <end position="412"/>
    </location>
</feature>
<feature type="non-terminal residue" evidence="3">
    <location>
        <position position="2789"/>
    </location>
</feature>
<proteinExistence type="predicted"/>
<evidence type="ECO:0000256" key="1">
    <source>
        <dbReference type="SAM" id="MobiDB-lite"/>
    </source>
</evidence>
<evidence type="ECO:0000259" key="2">
    <source>
        <dbReference type="PROSITE" id="PS50994"/>
    </source>
</evidence>
<protein>
    <recommendedName>
        <fullName evidence="2">Integrase catalytic domain-containing protein</fullName>
    </recommendedName>
</protein>
<feature type="domain" description="Integrase catalytic" evidence="2">
    <location>
        <begin position="1295"/>
        <end position="1475"/>
    </location>
</feature>
<dbReference type="Gene3D" id="3.30.420.10">
    <property type="entry name" value="Ribonuclease H-like superfamily/Ribonuclease H"/>
    <property type="match status" value="1"/>
</dbReference>
<name>A0ABP0L011_9DINO</name>
<feature type="compositionally biased region" description="Low complexity" evidence="1">
    <location>
        <begin position="381"/>
        <end position="406"/>
    </location>
</feature>
<gene>
    <name evidence="3" type="ORF">CCMP2556_LOCUS18356</name>
</gene>
<sequence>MLLAAVAAVGNDANADAATKAAAAGLAVAFLGAEIGLTAEEQAHFAAQAAQAAATAASGELGSFGIRASGVAAVLSGLRNNASSTVAEIAALAAQAAADTAVRFGLSPIDVVRAAAMVAADVFDLAADDTEDGSELHDGWDDFDPIGAAPSESGWSEPRHSIQVEHEPELSTAHEVQPGPRLPRARPQRDHGAAAPTPHDNTRNDVNTVDAFAGTSPQTAMSQTSDSSTTWNSRKGPEPGIKWKSGQYPAVPTWKYDSQDMRAFAKYKKKIAIWQLQMKAYATPKEQALLVYNSLTGEPEQELEHMAIEDFYVEDGVQRILQKLQRPFEQRLSHADQRLILVGAQQSLDFEAIAECLTLQWPEFRAPPPVVNKDGKGLGKSGKNNMSTSSSSSSTSFTSSSQTSKGSGKGIPRRQAFVANATEAPPEDDDEFLEVIDEEPEQEEEGHEGHDETADAGEADDDGQEADLSEIADILTVTARKLSGVTLGRKFTTSNPSKKTRLPPEELKKIVDCHETYQFGKGSPTIATKKAYIPCVIGGQPLLLGVAILPEKIPFLGSNSLLDILQTNLRLPVRRVEFELLNIAVDPFQVGGHFAIKLFDCDRSQAPHRWHVWKLFSQPHVWKSPHPELLIPPLQMSAQASRNSLRKPLDDETRTAPMVGGMEANGASHVRLCLQPDHLHDQGGKTPFGSTGFPLEGIPTLRRCSSSSPLAEGLRPCQSEASWQRSRTVCNLPHMPHEVAMERNRREVGNKGLIAQLFYAIAAIAGAILSNDPQGFRSGNVEQGSQSEAKADEAAGLCQDYFIGELYGKRVPEVLDGLQCMGTEDGTPAGGPSTRGMADLRTSFTSGRRARQHDGVHVPERAQLRGSAHFNGEDGRSAPTPAPHGARSDSTAGDPPGRRGRDLRLVTPGLANRLRGMWKRSYEVLEMERKTYLVGKTVADRPPPYVDLLELFAGTATMSSLAHHYDLIAMEPQDLLYGQNFKDRATRDRIFQMIKTYKPWLVPMGVDCRLWNHFSKNMNWSSSDRLALLEELREEERELPRFATKVAREQLANGRYFLIENPLRSDLWTLDEIQALMQEPGVWSTTLDAGAFGAEIDGDPIIKTMRWIGNQPGLHEAYPDLLCCTILQELRGLVAQHEPHRFGPPLHQVMAVSQPTTDLSQWDKLTEYVTNCFERSAKRPYYVDVKSDMGKEISNLLRMDLDKIHVVYAPTTRRTPVNTTGWSTRAAYLSHADGTRAIEIEDVGDIVFPRQTDPSSSTTAIPGLVTDISFPGAKEVTQDVKRAIARARSAHPSSRQPRPAAMPRMQAGQFNDEVQMDVFFGRTLNSTTFGVLGIVDRATGLEQAVLMDDRTSENMFTLFEEAWLRPYGTPVRVRCDPDTSFKGFFERKLQSLGCTVEHCPPEAHHVIGMVERRNAVLRLTLEKVIDHMGVVDKRDVKTALTATAHAMNNMCLSRGRTAYQAVFGRQPRLPDNVLEDETVLASSSQVYNPVDEETDNPALRAEMARCEAIKCLADMNASQSLRRALLRKTRITKVPDVMPGQRVAIWRWQKRGAKKRGAWTMCRFLSWDPSHPGRQAWVRLGSTTVLTTAEQMRTAFGFEQWTPDEEDIAALKNATTQFQESLLDDQRGPPPKEIDELPAVDEIAEASTQTPVMTALPSAAAAPATPEIEQIPPRTVTVNVDSPTNIYKQKHAAVNVYQPCTLNQHLFMKYNLTKNKESKQMDREIPWRQILQLPPAMIDKYLAAIDKEALSWEEWRSIRPLTREEALAVYKDKMLRHRIMRSRALYRDKNCGQGTVTEMVLYCLIVAGHNRELFDTDHEWVSWSGDAATAFLQGKQEDSERPAPLYMKAPADGLIAMTSRSKCALYQILGNVYGLANAPALWTGEVSKRLLGLGYTRHVFDQMLFYLVNEANQIVSLVMIYVDDFLGLHTKDHDISALQSLFKWGEIHTFSPDSKITFKGKTLELKKNEAGRYVMDITMEKFIQGLSPGVIPKGRLQEDELLSPAEFQEFLSVSGCLQWAATQARPEVAPALSLANHGALTTIHDLRSLYESLSYLKETPSEGIRIQDVAVGKATWVLTFTDASWANAQRSGSQIAVITGLTSEECKVRPVPFALVDWRSARSARVCRSTCAGDEGSDRGSYLNMFLSELTHRCPAHQAGLRLNYLQATDSKSLYDAVVQPNPSLTDRRSLVNVRAMQETLTPLNMHWVPTWLQFSDGLTKASTVLRATFRKWLTAPFAALADHADLQDWKESSFAAAAGAGETAQRISAAAGDSGTLQAQKAAEAAAAAAAACGLNAEHQVKAAAAAAADAALQAKVQENSLCSIGLGQTKLCSVHFSIDEATTADLITNAKGAAAAANAAASGASLQDQVAAAAQAAFAEAVAQGLLDTQQAILAAAAAAAAVFQDQVLSYDSSYTCSDGAACAGNQCCSASEACPSAHPAFNQCGNSHALVLADGQIAAATQWATEIAGQVGLASVKFDLGAQAAGEAAAEASRERGDNCTEQATAAGMAAAAAAANGNLTAREQVALAAAAAAAAAARSSALNGNFESSTNCSSKQGQMDAAARIAEAVARAAGLPIEEVVQAILDAVRAAEWEATHPSNRTTTYTSTSSTVTSTTTLPVVICLPDESDCSHYMLHSQRCQANCTNEDDILSGYQTCIITSNTSARYYGTSYCIGANDPAVAQEQRDYVLGSVTVNVNSTTPVTTAKAREALASLIGIHPDQIEELNATLVGDSSDGSSSYVVDYVIKTWSLEEAQQQDPTATDVISASSILWYSYAVRTQASAF</sequence>
<feature type="region of interest" description="Disordered" evidence="1">
    <location>
        <begin position="846"/>
        <end position="904"/>
    </location>
</feature>
<feature type="compositionally biased region" description="Basic and acidic residues" evidence="1">
    <location>
        <begin position="157"/>
        <end position="169"/>
    </location>
</feature>
<keyword evidence="4" id="KW-1185">Reference proteome</keyword>
<evidence type="ECO:0000313" key="4">
    <source>
        <dbReference type="Proteomes" id="UP001642484"/>
    </source>
</evidence>
<organism evidence="3 4">
    <name type="scientific">Durusdinium trenchii</name>
    <dbReference type="NCBI Taxonomy" id="1381693"/>
    <lineage>
        <taxon>Eukaryota</taxon>
        <taxon>Sar</taxon>
        <taxon>Alveolata</taxon>
        <taxon>Dinophyceae</taxon>
        <taxon>Suessiales</taxon>
        <taxon>Symbiodiniaceae</taxon>
        <taxon>Durusdinium</taxon>
    </lineage>
</organism>
<comment type="caution">
    <text evidence="3">The sequence shown here is derived from an EMBL/GenBank/DDBJ whole genome shotgun (WGS) entry which is preliminary data.</text>
</comment>
<feature type="compositionally biased region" description="Acidic residues" evidence="1">
    <location>
        <begin position="454"/>
        <end position="463"/>
    </location>
</feature>
<feature type="compositionally biased region" description="Basic and acidic residues" evidence="1">
    <location>
        <begin position="852"/>
        <end position="863"/>
    </location>
</feature>